<feature type="coiled-coil region" evidence="1">
    <location>
        <begin position="493"/>
        <end position="685"/>
    </location>
</feature>
<accession>A0A5B8JB20</accession>
<feature type="coiled-coil region" evidence="1">
    <location>
        <begin position="1192"/>
        <end position="1222"/>
    </location>
</feature>
<feature type="coiled-coil region" evidence="1">
    <location>
        <begin position="1741"/>
        <end position="1781"/>
    </location>
</feature>
<feature type="coiled-coil region" evidence="1">
    <location>
        <begin position="1504"/>
        <end position="1615"/>
    </location>
</feature>
<feature type="coiled-coil region" evidence="1">
    <location>
        <begin position="2374"/>
        <end position="2415"/>
    </location>
</feature>
<feature type="coiled-coil region" evidence="1">
    <location>
        <begin position="722"/>
        <end position="773"/>
    </location>
</feature>
<dbReference type="Proteomes" id="UP000317512">
    <property type="component" value="Chromosome"/>
</dbReference>
<dbReference type="EMBL" id="CP041663">
    <property type="protein sequence ID" value="QDY88282.1"/>
    <property type="molecule type" value="Genomic_DNA"/>
</dbReference>
<feature type="coiled-coil region" evidence="1">
    <location>
        <begin position="812"/>
        <end position="962"/>
    </location>
</feature>
<feature type="coiled-coil region" evidence="1">
    <location>
        <begin position="989"/>
        <end position="1087"/>
    </location>
</feature>
<dbReference type="RefSeq" id="WP_146308752.1">
    <property type="nucleotide sequence ID" value="NZ_CP041663.1"/>
</dbReference>
<reference evidence="4" key="1">
    <citation type="submission" date="2019-07" db="EMBL/GenBank/DDBJ databases">
        <title>Complete genome sequences of three Mycoplasma sp. 1220 strains.</title>
        <authorList>
            <person name="Grozner D."/>
            <person name="Forro B."/>
            <person name="Kovacs A.B."/>
            <person name="Marton S."/>
            <person name="Banyai K."/>
            <person name="Kreizinger Z."/>
            <person name="Sulyok K.M."/>
            <person name="Gyuranecz M."/>
        </authorList>
    </citation>
    <scope>NUCLEOTIDE SEQUENCE [LARGE SCALE GENOMIC DNA]</scope>
    <source>
        <strain evidence="4">MYCAV93</strain>
    </source>
</reference>
<feature type="coiled-coil region" evidence="1">
    <location>
        <begin position="2033"/>
        <end position="2123"/>
    </location>
</feature>
<proteinExistence type="predicted"/>
<keyword evidence="1" id="KW-0175">Coiled coil</keyword>
<feature type="region of interest" description="Disordered" evidence="2">
    <location>
        <begin position="31"/>
        <end position="50"/>
    </location>
</feature>
<feature type="coiled-coil region" evidence="1">
    <location>
        <begin position="415"/>
        <end position="464"/>
    </location>
</feature>
<feature type="coiled-coil region" evidence="1">
    <location>
        <begin position="1324"/>
        <end position="1395"/>
    </location>
</feature>
<feature type="coiled-coil region" evidence="1">
    <location>
        <begin position="1666"/>
        <end position="1703"/>
    </location>
</feature>
<dbReference type="PANTHER" id="PTHR23159:SF31">
    <property type="entry name" value="CENTROSOME-ASSOCIATED PROTEIN CEP250 ISOFORM X1"/>
    <property type="match status" value="1"/>
</dbReference>
<dbReference type="PANTHER" id="PTHR23159">
    <property type="entry name" value="CENTROSOMAL PROTEIN 2"/>
    <property type="match status" value="1"/>
</dbReference>
<evidence type="ECO:0000256" key="2">
    <source>
        <dbReference type="SAM" id="MobiDB-lite"/>
    </source>
</evidence>
<feature type="coiled-coil region" evidence="1">
    <location>
        <begin position="2769"/>
        <end position="2796"/>
    </location>
</feature>
<dbReference type="OrthoDB" id="308918at2"/>
<organism evidence="3 4">
    <name type="scientific">Mycoplasma anserisalpingitidis</name>
    <dbReference type="NCBI Taxonomy" id="519450"/>
    <lineage>
        <taxon>Bacteria</taxon>
        <taxon>Bacillati</taxon>
        <taxon>Mycoplasmatota</taxon>
        <taxon>Mollicutes</taxon>
        <taxon>Mycoplasmataceae</taxon>
        <taxon>Mycoplasma</taxon>
    </lineage>
</organism>
<feature type="coiled-coil region" evidence="1">
    <location>
        <begin position="2453"/>
        <end position="2488"/>
    </location>
</feature>
<evidence type="ECO:0000256" key="1">
    <source>
        <dbReference type="SAM" id="Coils"/>
    </source>
</evidence>
<feature type="coiled-coil region" evidence="1">
    <location>
        <begin position="2660"/>
        <end position="2717"/>
    </location>
</feature>
<evidence type="ECO:0000313" key="4">
    <source>
        <dbReference type="Proteomes" id="UP000317512"/>
    </source>
</evidence>
<evidence type="ECO:0000313" key="3">
    <source>
        <dbReference type="EMBL" id="QDY88282.1"/>
    </source>
</evidence>
<name>A0A5B8JB20_9MOLU</name>
<feature type="coiled-coil region" evidence="1">
    <location>
        <begin position="2282"/>
        <end position="2326"/>
    </location>
</feature>
<feature type="coiled-coil region" evidence="1">
    <location>
        <begin position="146"/>
        <end position="198"/>
    </location>
</feature>
<gene>
    <name evidence="3" type="ORF">FOY43_01205</name>
</gene>
<sequence>MSEKKKKNLIIAGLTTAGLLAVGGAATVTTLHTGSSDSEKDPKDQLKDDLTNAKNDIDDLINSLDPEDNKEEIKILENLKDKIDQALQDPNITEGDLNSLKDEANQTIQDLINKKKEFDKNLLGKYDETKNVLDEYKNSLGDDPKYDSLKEKLDKLNEKLENSKNKHSKSELLSKEQIQEIKKELEDALKELDKIKYDKSLIDLEEAKKAKDEFLASFGNPVKPEYEDLLNKYKDKWDEIDKNIESLPSRDEVTLEDIKKVENIIDDIYKNVALETLEKTNIDLNKKLNDLIDNNTIEPLDEVLKQAWDKLYEDAKNESSFNNPESQNTQKIEEATKNYIDKSNQMIDDLTNLKDSEDLEKYKVIQELKNLINTSKDYSKNELSDWDYHEIKDQLNKVINQAEIVAGTDKDSLTIEQIKGEIQSLQEALDKAKADKEKMDAIKIDQAKDEIDNLIKDVNDFINSNLNTKGEEEIKNKLEEAIKNNTPNDSDDLNSLKDKLDELNKSFNDSKNQEKEREQLVKDLEQELDKAQEFVDNNFDENKYQDIKNELQDLINKTKDSIDDFSNQELKDKRKEIINAVEKAKNDKLIAETLDELDQKINQATNLIDQNKNNDKGEKEILDKLISARDEALNKYNELKSAQDISQAEKAKQECEKLSEAINTFENEKSQRDQFKKQLTDLINTAENFVNNDLREEIYNDIKNTLNEAIKNAADVSVNGNKSKIEQAINDLNEVLADAYSNKIKVDQEIQSKNQAKNELENLVADIEKWQKDNLKDSNNLLIKNGYSDIDSETTGLISKGKEDLSNPNSTSQTLKESYSELNTKFQEVQNKLNDHKTAFSNLQTKLEELNDLITKELNDPLYKDIKDKYQAKLDSYNGEKDNKNLEQIKQTITDVINDIENLKEEKASRDLAKNNLEKAVNDANEFIATIDKTNPLNSDFVSHLEELITKANEAISRATSDQELDSLREQINNELTKLKTNKYIVDSLINLENKIKEIQQVIDENQSADAGLKSVIDELKTAKENAVTNLNGWKENIDSTTQIQVNTEINKLNNALNKFNSDKAAREEAKAELQNKINEANTLLETLTKPEYTEIKNSLNESITTSTDVLTSGNKGVLDNALAELEKKIQETILAKNNIDQNATDKQAAIDEITKTIQKMNDWKVNKLDKPGASDILSQFNTAQSVANQIKDDTNSTLDQLKQANRDLNTKFNEIISSEKEYSTNYQKVSDKITELQNYINNNLSENIYSNLKTKYDTIVTNATTSLDSKKTSELKTLFDDLNKALSDAKSDKTSRDSARSELQKSIDSANNVTKDLTSNVVNNKLVEKINELKNKAQTQLSSSTTDEELKATAKEINDEIAKVVQNLKVANELNRLTDKLDKVKTILDENKNSDPGLNSVVSALQSQYDASKAKFDNWLNNIDSNIVSDVAVEENILDNALNKFNSNKSDRENSKTQLSNLINKVKEYKDNTLSTNPEYSELATKAEELISKYTPYLQSQTKEELDQSVSELNGEFTKLQNQKTMIDQQNQNEEQTREQIELLTREIKQWQSTNLKNGANGELKKQGYQDINNALETALTAAQSAKNDQSLDLKKLQDEYLKLNLAFNDAKNSLTSHQNAYQLHESAIAELKKYIDNEAIGNELKTKYQTIVDEYTNSKDSKNETKLKEDTIKLNQALEQLRNEKRERDSAINDLKNKISEVKLYVDSLPSNELSAVISSSLNSLITESVGVQNSEGSKQDFEKQTKKLDDALTEAKNKKDALDSLISLSNKIKEAENTLAKPEYSSVSSAISGKLQEAIQTAKEFIEQTKNNLSSSLIPNIQQKTTELNEKINQFIADVKEFNVAKEALEKVASDAQNYINVELVDPTYSDIKNDLQAVINKKTDTIANGDTQGLKDLTAEISDKLAEAKVNKVKRDQENAEKKVIKDQILKLMSEMLGWSTKNIKNSGANDIKQYVTQVTGEARKVKDNPDSTLENLKEALQTLNDNFTTAKNRFESYSTALSGLETKISELQNYLNVDLNDAIYSAIKTKYQAVVDKYNGEKAKLNERALNNAISEITSEIERAKAEKDERDNAKNALTTKIQEVNQFVNSLDSSVVYNQLKNELNTAVNQANVLLTKSTDNPTLNAKTTELDNLLARAKTNKPKYDSLANLEKQLAVADKLLKDKANADSGLSSVISALQSAKDAAKAKYDSWVTNPISSDSVTVEQTTNALIGAIEQFKADKAARDASKTLLSDNIAKGNFVADTTLNKDQYLELKNELATFLKDQEQYLTTANKDQLDQKTEEVKAKIKDILARKEAIDQAEHERQEELSKLNTLIENVKNWQNSNLRDSTNSTVLRRQGLSEIDNNLSQYIKIAEFAASKNNYTAEQLRKTQTTLENALKTAQTKFASYNSAYTDLENKIKELKNYINSDLTNNASYTDIKNKYQTILDESNKNKDALTESQLIEESAKLVSALQNAKADKENRDKELSKAKLQELINTATEYSNNTTDGVGASQYSTVKVALVQAIDKAKLNIDSQTKAQLDSRYTELESALNKAKQDKITKALEIHSAAISESETWITKNLDTNKPAEYGNGNSLKSDFEAAISGYKNVSSNDANDIYSKAQSIKEELDKLKVNKATRDAAVVTLNEQLTKAKDLLSLIPEGNQFNTLKTKLENEISRVEANTNSWNTQELIEAKKSLETVFNESVEGFRNNLRTLNSNASRLLEESKDLSASLNPTYTNLQTKVNESTLKINVIDYKQIAQYYTDTKVLYDALIPKYNALLSKSQQLNQLLKELETEIERMKAVPNGNVIYKYWIAEATDRLETRKNYNSEAEVQNNITYLTGYIPALKNKSAGIDQAYAKYLPAKQKSDAFRNALNGYPELQAKYDEAVTNPAKVFEDAFMAEGKERNQLDKATTALSVAEGTFRNIIEPIGTQIQSKISGDWQQTLAKITEFSKVTTSPRASDRGIVLDATAIAQRDALVKEYNTLNPQNLLNNLTNRITQDNKPSYQEYVDLLNKINTYYSELNAKIEKIYADNWNRNGAKHTFTLTKKELDEKIKNNIYLNSSSGLIDKQAIELKKTITYTYTGNDKTILTNYANEMQKIIELYKLNTSEMNKRKVALDASSQSYRDSEWYKNKAIEWVEKYRNWNDGYFGVSPTYDKYLQATRNFATGGMTNAQNFITNLFNKRNSNEYGFVESFMLNEMLKSIKTFLENWDSFGSTTYKQPQNLYSSEYQMLRRYIFTYYRISPSNPNDSVINIWTNDAMTRYGITKERFNYDVQSVESVSNYNTTDGILNFSRRDWWGGTAWWNVERERMHNINAIFNIDGMFGIFSKAWSDIEYLWYIYSDRLTKYQNNQISDIEFVNFKNDYYNLFEKIYKNNYTTISDPISRRVNNLSITYSMMHPTNLGLIYDFIKKH</sequence>
<feature type="compositionally biased region" description="Basic and acidic residues" evidence="2">
    <location>
        <begin position="37"/>
        <end position="50"/>
    </location>
</feature>
<protein>
    <submittedName>
        <fullName evidence="3">Uncharacterized protein</fullName>
    </submittedName>
</protein>